<proteinExistence type="predicted"/>
<evidence type="ECO:0000313" key="4">
    <source>
        <dbReference type="Proteomes" id="UP001385951"/>
    </source>
</evidence>
<protein>
    <submittedName>
        <fullName evidence="3">AdoMet-dependent rRNA methyltransferase spb1</fullName>
    </submittedName>
</protein>
<reference evidence="3 4" key="1">
    <citation type="submission" date="2022-09" db="EMBL/GenBank/DDBJ databases">
        <authorList>
            <person name="Palmer J.M."/>
        </authorList>
    </citation>
    <scope>NUCLEOTIDE SEQUENCE [LARGE SCALE GENOMIC DNA]</scope>
    <source>
        <strain evidence="3 4">DSM 7382</strain>
    </source>
</reference>
<dbReference type="GO" id="GO:0032259">
    <property type="term" value="P:methylation"/>
    <property type="evidence" value="ECO:0007669"/>
    <property type="project" value="UniProtKB-KW"/>
</dbReference>
<accession>A0AAW0GYB1</accession>
<keyword evidence="3" id="KW-0808">Transferase</keyword>
<organism evidence="3 4">
    <name type="scientific">Cerrena zonata</name>
    <dbReference type="NCBI Taxonomy" id="2478898"/>
    <lineage>
        <taxon>Eukaryota</taxon>
        <taxon>Fungi</taxon>
        <taxon>Dikarya</taxon>
        <taxon>Basidiomycota</taxon>
        <taxon>Agaricomycotina</taxon>
        <taxon>Agaricomycetes</taxon>
        <taxon>Polyporales</taxon>
        <taxon>Cerrenaceae</taxon>
        <taxon>Cerrena</taxon>
    </lineage>
</organism>
<sequence length="147" mass="16417">MASASGESEDFEDVSEDDFEVVPQDADTDITMWDVEGENEDEAKQDIIKKHGLVTAEAMTIAQKLVNRETTRTELINEGFSRYSLNAKDGLPSWFLDDESKHYKANIPVTKEAIVALRAKMRALDARPIKKIAEAKARKKFKTGPAS</sequence>
<evidence type="ECO:0000259" key="2">
    <source>
        <dbReference type="Pfam" id="PF07780"/>
    </source>
</evidence>
<keyword evidence="4" id="KW-1185">Reference proteome</keyword>
<dbReference type="GO" id="GO:0006364">
    <property type="term" value="P:rRNA processing"/>
    <property type="evidence" value="ECO:0007669"/>
    <property type="project" value="InterPro"/>
</dbReference>
<feature type="compositionally biased region" description="Acidic residues" evidence="1">
    <location>
        <begin position="7"/>
        <end position="20"/>
    </location>
</feature>
<evidence type="ECO:0000313" key="3">
    <source>
        <dbReference type="EMBL" id="KAK7694885.1"/>
    </source>
</evidence>
<comment type="caution">
    <text evidence="3">The sequence shown here is derived from an EMBL/GenBank/DDBJ whole genome shotgun (WGS) entry which is preliminary data.</text>
</comment>
<keyword evidence="3" id="KW-0489">Methyltransferase</keyword>
<dbReference type="EMBL" id="JASBNA010000002">
    <property type="protein sequence ID" value="KAK7694885.1"/>
    <property type="molecule type" value="Genomic_DNA"/>
</dbReference>
<name>A0AAW0GYB1_9APHY</name>
<evidence type="ECO:0000256" key="1">
    <source>
        <dbReference type="SAM" id="MobiDB-lite"/>
    </source>
</evidence>
<gene>
    <name evidence="3" type="primary">SPB1_1</name>
    <name evidence="3" type="ORF">QCA50_002073</name>
</gene>
<dbReference type="InterPro" id="IPR012920">
    <property type="entry name" value="rRNA_MeTfrase_SPB1-like_C"/>
</dbReference>
<dbReference type="Proteomes" id="UP001385951">
    <property type="component" value="Unassembled WGS sequence"/>
</dbReference>
<feature type="domain" description="Ribosomal RNA methyltransferase SPB1-like C-terminal" evidence="2">
    <location>
        <begin position="13"/>
        <end position="143"/>
    </location>
</feature>
<feature type="region of interest" description="Disordered" evidence="1">
    <location>
        <begin position="1"/>
        <end position="30"/>
    </location>
</feature>
<dbReference type="GO" id="GO:0008168">
    <property type="term" value="F:methyltransferase activity"/>
    <property type="evidence" value="ECO:0007669"/>
    <property type="project" value="UniProtKB-KW"/>
</dbReference>
<dbReference type="AlphaFoldDB" id="A0AAW0GYB1"/>
<dbReference type="Pfam" id="PF07780">
    <property type="entry name" value="Spb1_C"/>
    <property type="match status" value="1"/>
</dbReference>
<dbReference type="GO" id="GO:0005634">
    <property type="term" value="C:nucleus"/>
    <property type="evidence" value="ECO:0007669"/>
    <property type="project" value="InterPro"/>
</dbReference>